<dbReference type="Gene3D" id="3.30.70.1230">
    <property type="entry name" value="Nucleotide cyclase"/>
    <property type="match status" value="1"/>
</dbReference>
<reference evidence="2" key="1">
    <citation type="journal article" date="2019" name="PLoS Negl. Trop. Dis.">
        <title>Revisiting the worldwide diversity of Leptospira species in the environment.</title>
        <authorList>
            <person name="Vincent A.T."/>
            <person name="Schiettekatte O."/>
            <person name="Bourhy P."/>
            <person name="Veyrier F.J."/>
            <person name="Picardeau M."/>
        </authorList>
    </citation>
    <scope>NUCLEOTIDE SEQUENCE [LARGE SCALE GENOMIC DNA]</scope>
    <source>
        <strain evidence="2">201601298</strain>
    </source>
</reference>
<evidence type="ECO:0000313" key="1">
    <source>
        <dbReference type="EMBL" id="TGM82442.1"/>
    </source>
</evidence>
<evidence type="ECO:0000313" key="2">
    <source>
        <dbReference type="Proteomes" id="UP000297940"/>
    </source>
</evidence>
<gene>
    <name evidence="1" type="ORF">EHR01_06585</name>
</gene>
<dbReference type="Proteomes" id="UP000297940">
    <property type="component" value="Unassembled WGS sequence"/>
</dbReference>
<accession>A0ABY2P4X5</accession>
<protein>
    <submittedName>
        <fullName evidence="1">Adenylate/guanylate cyclase domain-containing protein</fullName>
    </submittedName>
</protein>
<name>A0ABY2P4X5_9LEPT</name>
<dbReference type="RefSeq" id="WP_135693847.1">
    <property type="nucleotide sequence ID" value="NZ_RQHK01000002.1"/>
</dbReference>
<comment type="caution">
    <text evidence="1">The sequence shown here is derived from an EMBL/GenBank/DDBJ whole genome shotgun (WGS) entry which is preliminary data.</text>
</comment>
<keyword evidence="2" id="KW-1185">Reference proteome</keyword>
<dbReference type="SUPFAM" id="SSF55073">
    <property type="entry name" value="Nucleotide cyclase"/>
    <property type="match status" value="1"/>
</dbReference>
<dbReference type="EMBL" id="RQHK01000002">
    <property type="protein sequence ID" value="TGM82442.1"/>
    <property type="molecule type" value="Genomic_DNA"/>
</dbReference>
<dbReference type="InterPro" id="IPR029787">
    <property type="entry name" value="Nucleotide_cyclase"/>
</dbReference>
<organism evidence="1 2">
    <name type="scientific">Leptospira mtsangambouensis</name>
    <dbReference type="NCBI Taxonomy" id="2484912"/>
    <lineage>
        <taxon>Bacteria</taxon>
        <taxon>Pseudomonadati</taxon>
        <taxon>Spirochaetota</taxon>
        <taxon>Spirochaetia</taxon>
        <taxon>Leptospirales</taxon>
        <taxon>Leptospiraceae</taxon>
        <taxon>Leptospira</taxon>
    </lineage>
</organism>
<sequence length="315" mass="36443">MAKHTPPPLNPPNLIISKSEAKSLIEQRIRSGKTLLELQVNSDSDYENLKTEHQKWTNFNTEMFTRIFENKYYVEKYEWSEGLLVLKINSNLTDKTNFTRERLKKQTAYLSSFIESLELIPSTQKEQIEISPFNRQKDFTSISDDYINKDPEIETIFIDIVGFSKRQHLERLTVIEKLNKIVKNSIQKYSLESQFILLPTGDGVAISILTENALATINIASELRASFRTETIPVRIGINKSRDTIVKDVNDRINISGPGIIGAQRIMDFAKSYKINISESVYLTIKDRKDSSLFGDRKEEKDKHNNSWIFYEYEG</sequence>
<proteinExistence type="predicted"/>